<comment type="catalytic activity">
    <reaction evidence="5">
        <text>1D-myo-inositol 1,3,4-trisphosphate + H2O = 1D-myo-inositol 3,4-bisphosphate + phosphate</text>
        <dbReference type="Rhea" id="RHEA:70319"/>
        <dbReference type="ChEBI" id="CHEBI:15377"/>
        <dbReference type="ChEBI" id="CHEBI:43474"/>
        <dbReference type="ChEBI" id="CHEBI:58414"/>
        <dbReference type="ChEBI" id="CHEBI:83241"/>
    </reaction>
    <physiologicalReaction direction="left-to-right" evidence="5">
        <dbReference type="Rhea" id="RHEA:70320"/>
    </physiologicalReaction>
</comment>
<name>A0A8J9VT29_9NEOP</name>
<dbReference type="PROSITE" id="PS00629">
    <property type="entry name" value="IMP_1"/>
    <property type="match status" value="1"/>
</dbReference>
<comment type="cofactor">
    <cofactor evidence="8">
        <name>Mg(2+)</name>
        <dbReference type="ChEBI" id="CHEBI:18420"/>
    </cofactor>
</comment>
<evidence type="ECO:0000313" key="10">
    <source>
        <dbReference type="Proteomes" id="UP000838878"/>
    </source>
</evidence>
<feature type="binding site" evidence="8">
    <location>
        <position position="148"/>
    </location>
    <ligand>
        <name>Mg(2+)</name>
        <dbReference type="ChEBI" id="CHEBI:18420"/>
        <label>1</label>
        <note>catalytic</note>
    </ligand>
</feature>
<comment type="similarity">
    <text evidence="1">Belongs to the inositol monophosphatase superfamily.</text>
</comment>
<feature type="binding site" evidence="8">
    <location>
        <position position="145"/>
    </location>
    <ligand>
        <name>Mg(2+)</name>
        <dbReference type="ChEBI" id="CHEBI:18420"/>
        <label>1</label>
        <note>catalytic</note>
    </ligand>
</feature>
<dbReference type="EMBL" id="OV170228">
    <property type="protein sequence ID" value="CAH0729323.1"/>
    <property type="molecule type" value="Genomic_DNA"/>
</dbReference>
<dbReference type="EC" id="3.1.3.57" evidence="7"/>
<evidence type="ECO:0000313" key="9">
    <source>
        <dbReference type="EMBL" id="CAH0729323.1"/>
    </source>
</evidence>
<feature type="binding site" evidence="8">
    <location>
        <position position="79"/>
    </location>
    <ligand>
        <name>Mg(2+)</name>
        <dbReference type="ChEBI" id="CHEBI:18420"/>
        <label>1</label>
        <note>catalytic</note>
    </ligand>
</feature>
<reference evidence="9" key="1">
    <citation type="submission" date="2021-12" db="EMBL/GenBank/DDBJ databases">
        <authorList>
            <person name="Martin H S."/>
        </authorList>
    </citation>
    <scope>NUCLEOTIDE SEQUENCE</scope>
</reference>
<dbReference type="Proteomes" id="UP000838878">
    <property type="component" value="Chromosome 8"/>
</dbReference>
<organism evidence="9 10">
    <name type="scientific">Brenthis ino</name>
    <name type="common">lesser marbled fritillary</name>
    <dbReference type="NCBI Taxonomy" id="405034"/>
    <lineage>
        <taxon>Eukaryota</taxon>
        <taxon>Metazoa</taxon>
        <taxon>Ecdysozoa</taxon>
        <taxon>Arthropoda</taxon>
        <taxon>Hexapoda</taxon>
        <taxon>Insecta</taxon>
        <taxon>Pterygota</taxon>
        <taxon>Neoptera</taxon>
        <taxon>Endopterygota</taxon>
        <taxon>Lepidoptera</taxon>
        <taxon>Glossata</taxon>
        <taxon>Ditrysia</taxon>
        <taxon>Papilionoidea</taxon>
        <taxon>Nymphalidae</taxon>
        <taxon>Heliconiinae</taxon>
        <taxon>Argynnini</taxon>
        <taxon>Brenthis</taxon>
    </lineage>
</organism>
<dbReference type="InterPro" id="IPR050725">
    <property type="entry name" value="CysQ/Inositol_MonoPase"/>
</dbReference>
<protein>
    <recommendedName>
        <fullName evidence="7">inositol-1,4-bisphosphate 1-phosphatase</fullName>
        <ecNumber evidence="7">3.1.3.57</ecNumber>
    </recommendedName>
</protein>
<dbReference type="Gene3D" id="3.40.190.80">
    <property type="match status" value="1"/>
</dbReference>
<dbReference type="InterPro" id="IPR000760">
    <property type="entry name" value="Inositol_monophosphatase-like"/>
</dbReference>
<keyword evidence="10" id="KW-1185">Reference proteome</keyword>
<comment type="catalytic activity">
    <reaction evidence="6">
        <text>1D-myo-inositol 1,4-bisphosphate + H2O = 1D-myo-inositol 4-phosphate + phosphate</text>
        <dbReference type="Rhea" id="RHEA:15553"/>
        <dbReference type="ChEBI" id="CHEBI:15377"/>
        <dbReference type="ChEBI" id="CHEBI:43474"/>
        <dbReference type="ChEBI" id="CHEBI:58282"/>
        <dbReference type="ChEBI" id="CHEBI:58469"/>
        <dbReference type="EC" id="3.1.3.57"/>
    </reaction>
    <physiologicalReaction direction="left-to-right" evidence="6">
        <dbReference type="Rhea" id="RHEA:15554"/>
    </physiologicalReaction>
</comment>
<dbReference type="Pfam" id="PF00459">
    <property type="entry name" value="Inositol_P"/>
    <property type="match status" value="1"/>
</dbReference>
<evidence type="ECO:0000256" key="1">
    <source>
        <dbReference type="ARBA" id="ARBA00009759"/>
    </source>
</evidence>
<dbReference type="InterPro" id="IPR044897">
    <property type="entry name" value="INPP1_dom_1"/>
</dbReference>
<dbReference type="PANTHER" id="PTHR43028:SF3">
    <property type="entry name" value="INOSITOL POLYPHOSPHATE 1-PHOSPHATASE"/>
    <property type="match status" value="1"/>
</dbReference>
<dbReference type="Gene3D" id="3.30.540.10">
    <property type="entry name" value="Fructose-1,6-Bisphosphatase, subunit A, domain 1"/>
    <property type="match status" value="1"/>
</dbReference>
<evidence type="ECO:0000256" key="6">
    <source>
        <dbReference type="ARBA" id="ARBA00044478"/>
    </source>
</evidence>
<feature type="binding site" evidence="8">
    <location>
        <position position="147"/>
    </location>
    <ligand>
        <name>Mg(2+)</name>
        <dbReference type="ChEBI" id="CHEBI:18420"/>
        <label>1</label>
        <note>catalytic</note>
    </ligand>
</feature>
<dbReference type="AlphaFoldDB" id="A0A8J9VT29"/>
<dbReference type="GO" id="GO:0046872">
    <property type="term" value="F:metal ion binding"/>
    <property type="evidence" value="ECO:0007669"/>
    <property type="project" value="UniProtKB-KW"/>
</dbReference>
<evidence type="ECO:0000256" key="5">
    <source>
        <dbReference type="ARBA" id="ARBA00044465"/>
    </source>
</evidence>
<evidence type="ECO:0000256" key="4">
    <source>
        <dbReference type="ARBA" id="ARBA00022842"/>
    </source>
</evidence>
<sequence>MTHILEVLINASEKAAIVARSCCEHSNTETLVVAEKCETEANIRFEKDFKTIADVLAQEAAKSVIISHFSELSNHVRGEESPEIGGISITLQDDPEKTSEMLQNLLPLSMAKKMAAAAHSKISYNVDLPSNLPFIDPADLGVWIDPIDGTAEFISGVKEDALPGHGLPCVTVLIGAYLRSSGKPIVGVINQPFYDNGKGRIIWGICHDNVSVFSENDQMTSEDKMVLMSGSEKLEIINKFKSSGWLVKYVPGAGHKLMKVALGEASAYIVSQGTTFRWDTCSPHSIILAKGGNIVSYKSHTELTYNDEKDLDTKHYCNKDGIIAYSSEEILNEIKNILSQDTSS</sequence>
<accession>A0A8J9VT29</accession>
<dbReference type="PANTHER" id="PTHR43028">
    <property type="entry name" value="3'(2'),5'-BISPHOSPHATE NUCLEOTIDASE 1"/>
    <property type="match status" value="1"/>
</dbReference>
<feature type="non-terminal residue" evidence="9">
    <location>
        <position position="344"/>
    </location>
</feature>
<dbReference type="SUPFAM" id="SSF56655">
    <property type="entry name" value="Carbohydrate phosphatase"/>
    <property type="match status" value="1"/>
</dbReference>
<feature type="binding site" evidence="8">
    <location>
        <position position="279"/>
    </location>
    <ligand>
        <name>Mg(2+)</name>
        <dbReference type="ChEBI" id="CHEBI:18420"/>
        <label>1</label>
        <note>catalytic</note>
    </ligand>
</feature>
<dbReference type="Gene3D" id="4.10.460.10">
    <property type="entry name" value="Inositol Polyphosphate 1-phosphatase, domain 1"/>
    <property type="match status" value="1"/>
</dbReference>
<evidence type="ECO:0000256" key="8">
    <source>
        <dbReference type="PIRSR" id="PIRSR600760-2"/>
    </source>
</evidence>
<keyword evidence="2" id="KW-0452">Lithium</keyword>
<dbReference type="OrthoDB" id="9977309at2759"/>
<dbReference type="InterPro" id="IPR020583">
    <property type="entry name" value="Inositol_monoP_metal-BS"/>
</dbReference>
<dbReference type="GO" id="GO:0004441">
    <property type="term" value="F:inositol-1,4-bisphosphate 1-phosphatase activity"/>
    <property type="evidence" value="ECO:0007669"/>
    <property type="project" value="UniProtKB-EC"/>
</dbReference>
<keyword evidence="4 8" id="KW-0460">Magnesium</keyword>
<evidence type="ECO:0000256" key="7">
    <source>
        <dbReference type="ARBA" id="ARBA00044519"/>
    </source>
</evidence>
<evidence type="ECO:0000256" key="3">
    <source>
        <dbReference type="ARBA" id="ARBA00022723"/>
    </source>
</evidence>
<keyword evidence="3 8" id="KW-0479">Metal-binding</keyword>
<proteinExistence type="inferred from homology"/>
<evidence type="ECO:0000256" key="2">
    <source>
        <dbReference type="ARBA" id="ARBA00022671"/>
    </source>
</evidence>
<gene>
    <name evidence="9" type="ORF">BINO364_LOCUS14432</name>
</gene>